<proteinExistence type="predicted"/>
<reference evidence="2" key="2">
    <citation type="submission" date="2020-11" db="EMBL/GenBank/DDBJ databases">
        <authorList>
            <person name="McCartney M.A."/>
            <person name="Auch B."/>
            <person name="Kono T."/>
            <person name="Mallez S."/>
            <person name="Becker A."/>
            <person name="Gohl D.M."/>
            <person name="Silverstein K.A.T."/>
            <person name="Koren S."/>
            <person name="Bechman K.B."/>
            <person name="Herman A."/>
            <person name="Abrahante J.E."/>
            <person name="Garbe J."/>
        </authorList>
    </citation>
    <scope>NUCLEOTIDE SEQUENCE</scope>
    <source>
        <strain evidence="2">Duluth1</strain>
        <tissue evidence="2">Whole animal</tissue>
    </source>
</reference>
<dbReference type="AlphaFoldDB" id="A0A9D4QV90"/>
<dbReference type="EMBL" id="JAIWYP010000003">
    <property type="protein sequence ID" value="KAH3844799.1"/>
    <property type="molecule type" value="Genomic_DNA"/>
</dbReference>
<comment type="caution">
    <text evidence="2">The sequence shown here is derived from an EMBL/GenBank/DDBJ whole genome shotgun (WGS) entry which is preliminary data.</text>
</comment>
<sequence length="127" mass="13798">MRQLMLKFENISGGGPYQPLLPPQYQFASNAPSNLSRPEQPELSTGNLELYQARKKSADNPSCIKPGTVSSPEQTMPGRRLRYPSCNKPGSSVLSNTEQTMPGKRNDDTCGCSCSTGVTLTVVVVIY</sequence>
<evidence type="ECO:0000313" key="3">
    <source>
        <dbReference type="Proteomes" id="UP000828390"/>
    </source>
</evidence>
<name>A0A9D4QV90_DREPO</name>
<feature type="compositionally biased region" description="Polar residues" evidence="1">
    <location>
        <begin position="27"/>
        <end position="43"/>
    </location>
</feature>
<evidence type="ECO:0000313" key="2">
    <source>
        <dbReference type="EMBL" id="KAH3844799.1"/>
    </source>
</evidence>
<feature type="compositionally biased region" description="Polar residues" evidence="1">
    <location>
        <begin position="88"/>
        <end position="100"/>
    </location>
</feature>
<feature type="region of interest" description="Disordered" evidence="1">
    <location>
        <begin position="55"/>
        <end position="107"/>
    </location>
</feature>
<keyword evidence="3" id="KW-1185">Reference proteome</keyword>
<feature type="region of interest" description="Disordered" evidence="1">
    <location>
        <begin position="11"/>
        <end position="43"/>
    </location>
</feature>
<evidence type="ECO:0000256" key="1">
    <source>
        <dbReference type="SAM" id="MobiDB-lite"/>
    </source>
</evidence>
<protein>
    <submittedName>
        <fullName evidence="2">Uncharacterized protein</fullName>
    </submittedName>
</protein>
<reference evidence="2" key="1">
    <citation type="journal article" date="2019" name="bioRxiv">
        <title>The Genome of the Zebra Mussel, Dreissena polymorpha: A Resource for Invasive Species Research.</title>
        <authorList>
            <person name="McCartney M.A."/>
            <person name="Auch B."/>
            <person name="Kono T."/>
            <person name="Mallez S."/>
            <person name="Zhang Y."/>
            <person name="Obille A."/>
            <person name="Becker A."/>
            <person name="Abrahante J.E."/>
            <person name="Garbe J."/>
            <person name="Badalamenti J.P."/>
            <person name="Herman A."/>
            <person name="Mangelson H."/>
            <person name="Liachko I."/>
            <person name="Sullivan S."/>
            <person name="Sone E.D."/>
            <person name="Koren S."/>
            <person name="Silverstein K.A.T."/>
            <person name="Beckman K.B."/>
            <person name="Gohl D.M."/>
        </authorList>
    </citation>
    <scope>NUCLEOTIDE SEQUENCE</scope>
    <source>
        <strain evidence="2">Duluth1</strain>
        <tissue evidence="2">Whole animal</tissue>
    </source>
</reference>
<accession>A0A9D4QV90</accession>
<dbReference type="Proteomes" id="UP000828390">
    <property type="component" value="Unassembled WGS sequence"/>
</dbReference>
<organism evidence="2 3">
    <name type="scientific">Dreissena polymorpha</name>
    <name type="common">Zebra mussel</name>
    <name type="synonym">Mytilus polymorpha</name>
    <dbReference type="NCBI Taxonomy" id="45954"/>
    <lineage>
        <taxon>Eukaryota</taxon>
        <taxon>Metazoa</taxon>
        <taxon>Spiralia</taxon>
        <taxon>Lophotrochozoa</taxon>
        <taxon>Mollusca</taxon>
        <taxon>Bivalvia</taxon>
        <taxon>Autobranchia</taxon>
        <taxon>Heteroconchia</taxon>
        <taxon>Euheterodonta</taxon>
        <taxon>Imparidentia</taxon>
        <taxon>Neoheterodontei</taxon>
        <taxon>Myida</taxon>
        <taxon>Dreissenoidea</taxon>
        <taxon>Dreissenidae</taxon>
        <taxon>Dreissena</taxon>
    </lineage>
</organism>
<gene>
    <name evidence="2" type="ORF">DPMN_087061</name>
</gene>